<evidence type="ECO:0000313" key="2">
    <source>
        <dbReference type="Proteomes" id="UP000500857"/>
    </source>
</evidence>
<proteinExistence type="predicted"/>
<dbReference type="AlphaFoldDB" id="A0A6H1U4B4"/>
<dbReference type="KEGG" id="oxy:HCG48_09655"/>
<evidence type="ECO:0000313" key="1">
    <source>
        <dbReference type="EMBL" id="QIZ73684.1"/>
    </source>
</evidence>
<name>A0A6H1U4B4_9CYAN</name>
<reference evidence="1 2" key="1">
    <citation type="submission" date="2020-04" db="EMBL/GenBank/DDBJ databases">
        <authorList>
            <person name="Basu S."/>
            <person name="Maruthanayagam V."/>
            <person name="Chakraborty S."/>
            <person name="Pramanik A."/>
            <person name="Mukherjee J."/>
            <person name="Brink B."/>
        </authorList>
    </citation>
    <scope>NUCLEOTIDE SEQUENCE [LARGE SCALE GENOMIC DNA]</scope>
    <source>
        <strain evidence="1 2">AP17</strain>
    </source>
</reference>
<sequence length="158" mass="16420">MESIHRTVFILGTAIVLGSLPVLAEQANFDRLTLAQGFSPSSAIVSGQTGGSTSLPAAIGKRDRLGNPCLGFGDPTPDHILELQADFRNLTVAVDSGGFDTTLIVEAPDGSLLCGDDTGSSRDASVADGQWPSGSYKVWVGSIDSGARHNYTLSVARN</sequence>
<gene>
    <name evidence="1" type="ORF">HCG48_09655</name>
</gene>
<dbReference type="Proteomes" id="UP000500857">
    <property type="component" value="Chromosome"/>
</dbReference>
<organism evidence="1 2">
    <name type="scientific">Oxynema aestuarii AP17</name>
    <dbReference type="NCBI Taxonomy" id="2064643"/>
    <lineage>
        <taxon>Bacteria</taxon>
        <taxon>Bacillati</taxon>
        <taxon>Cyanobacteriota</taxon>
        <taxon>Cyanophyceae</taxon>
        <taxon>Oscillatoriophycideae</taxon>
        <taxon>Oscillatoriales</taxon>
        <taxon>Oscillatoriaceae</taxon>
        <taxon>Oxynema</taxon>
        <taxon>Oxynema aestuarii</taxon>
    </lineage>
</organism>
<protein>
    <submittedName>
        <fullName evidence="1">Uncharacterized protein</fullName>
    </submittedName>
</protein>
<accession>A0A6H1U4B4</accession>
<keyword evidence="2" id="KW-1185">Reference proteome</keyword>
<dbReference type="EMBL" id="CP051167">
    <property type="protein sequence ID" value="QIZ73684.1"/>
    <property type="molecule type" value="Genomic_DNA"/>
</dbReference>